<evidence type="ECO:0000313" key="4">
    <source>
        <dbReference type="Proteomes" id="UP000708208"/>
    </source>
</evidence>
<keyword evidence="4" id="KW-1185">Reference proteome</keyword>
<reference evidence="3" key="1">
    <citation type="submission" date="2021-06" db="EMBL/GenBank/DDBJ databases">
        <authorList>
            <person name="Hodson N. C."/>
            <person name="Mongue J. A."/>
            <person name="Jaron S. K."/>
        </authorList>
    </citation>
    <scope>NUCLEOTIDE SEQUENCE</scope>
</reference>
<comment type="caution">
    <text evidence="3">The sequence shown here is derived from an EMBL/GenBank/DDBJ whole genome shotgun (WGS) entry which is preliminary data.</text>
</comment>
<organism evidence="3 4">
    <name type="scientific">Allacma fusca</name>
    <dbReference type="NCBI Taxonomy" id="39272"/>
    <lineage>
        <taxon>Eukaryota</taxon>
        <taxon>Metazoa</taxon>
        <taxon>Ecdysozoa</taxon>
        <taxon>Arthropoda</taxon>
        <taxon>Hexapoda</taxon>
        <taxon>Collembola</taxon>
        <taxon>Symphypleona</taxon>
        <taxon>Sminthuridae</taxon>
        <taxon>Allacma</taxon>
    </lineage>
</organism>
<dbReference type="Proteomes" id="UP000708208">
    <property type="component" value="Unassembled WGS sequence"/>
</dbReference>
<dbReference type="AlphaFoldDB" id="A0A8J2LD90"/>
<keyword evidence="2" id="KW-0812">Transmembrane</keyword>
<name>A0A8J2LD90_9HEXA</name>
<evidence type="ECO:0000256" key="1">
    <source>
        <dbReference type="SAM" id="MobiDB-lite"/>
    </source>
</evidence>
<protein>
    <submittedName>
        <fullName evidence="3">Uncharacterized protein</fullName>
    </submittedName>
</protein>
<feature type="region of interest" description="Disordered" evidence="1">
    <location>
        <begin position="197"/>
        <end position="226"/>
    </location>
</feature>
<feature type="non-terminal residue" evidence="3">
    <location>
        <position position="1"/>
    </location>
</feature>
<proteinExistence type="predicted"/>
<keyword evidence="2" id="KW-1133">Transmembrane helix</keyword>
<feature type="region of interest" description="Disordered" evidence="1">
    <location>
        <begin position="238"/>
        <end position="264"/>
    </location>
</feature>
<evidence type="ECO:0000313" key="3">
    <source>
        <dbReference type="EMBL" id="CAG7820699.1"/>
    </source>
</evidence>
<evidence type="ECO:0000256" key="2">
    <source>
        <dbReference type="SAM" id="Phobius"/>
    </source>
</evidence>
<gene>
    <name evidence="3" type="ORF">AFUS01_LOCUS31076</name>
</gene>
<feature type="transmembrane region" description="Helical" evidence="2">
    <location>
        <begin position="150"/>
        <end position="174"/>
    </location>
</feature>
<keyword evidence="2" id="KW-0472">Membrane</keyword>
<dbReference type="EMBL" id="CAJVCH010487120">
    <property type="protein sequence ID" value="CAG7820699.1"/>
    <property type="molecule type" value="Genomic_DNA"/>
</dbReference>
<sequence>LTNTFNANIYHASWSSLLCLNSSQEVFVNKTKISLKDITTPNISYYIRNSTNLESVRVLLLETGLLDEVDLDQLDAKTTVHQKWEYLYREILNKRVNSQVHYEKLFKALFLTSNGQCVEQLFKTLTIKCRQSSQPATSQTKGTTIATTKVIACIAGVVITIGFVSALVGTLILINISSSGSKPLTAVSNANHNHVAPELQAPKPLPDGKPEEQSSNSTLPPKSDVTIRLPQFTDKIEVHRDVSNSTPSSTGTLPDTGLTPPPKNKLNIKIGTPEDLSDFPGGTEIHLTLNDSTGAQWVNWFPQNASQVTSLGLEGVFTPQQIWHFLSVMKNLTILRIETVTGKICEKYIRAKTLVHENLQRLEITHVGYQHCASAYKFLTHRFEFPNLKRVEIVNLQIMQENEEFVVKFFSKYQSQLTHIDLRNVVVHLKSQAFGNLVFKNLTSLHSEFQNPDFEGAKSVFANLNRATPNLAEISSNVVCTPEQKCIFDKNWPKINGKKIMICDLRNVLNSLPSPC</sequence>
<accession>A0A8J2LD90</accession>